<name>F2QKQ2_SACHY</name>
<dbReference type="PANTHER" id="PTHR36766">
    <property type="entry name" value="PLANT BROAD-SPECTRUM MILDEW RESISTANCE PROTEIN RPW8"/>
    <property type="match status" value="1"/>
</dbReference>
<dbReference type="Gene3D" id="1.10.8.430">
    <property type="entry name" value="Helical domain of apoptotic protease-activating factors"/>
    <property type="match status" value="1"/>
</dbReference>
<protein>
    <submittedName>
        <fullName evidence="1">NBS-LRR resistance protein</fullName>
    </submittedName>
</protein>
<dbReference type="AlphaFoldDB" id="F2QKQ2"/>
<dbReference type="GO" id="GO:0043531">
    <property type="term" value="F:ADP binding"/>
    <property type="evidence" value="ECO:0007669"/>
    <property type="project" value="InterPro"/>
</dbReference>
<dbReference type="InterPro" id="IPR027417">
    <property type="entry name" value="P-loop_NTPase"/>
</dbReference>
<reference evidence="1" key="1">
    <citation type="submission" date="2011-01" db="EMBL/GenBank/DDBJ databases">
        <title>Isolation of resistant gene analogs from red rot resistant and susceptible sugarcane clones.</title>
        <authorList>
            <person name="Hameed U."/>
            <person name="Pan Y.B."/>
            <person name="Iqbal J."/>
        </authorList>
    </citation>
    <scope>NUCLEOTIDE SEQUENCE</scope>
</reference>
<accession>F2QKQ2</accession>
<evidence type="ECO:0000313" key="1">
    <source>
        <dbReference type="EMBL" id="CBZ05944.1"/>
    </source>
</evidence>
<feature type="non-terminal residue" evidence="1">
    <location>
        <position position="196"/>
    </location>
</feature>
<proteinExistence type="predicted"/>
<organism evidence="1">
    <name type="scientific">Saccharum hybrid</name>
    <name type="common">Sugarcane</name>
    <dbReference type="NCBI Taxonomy" id="15819"/>
    <lineage>
        <taxon>Eukaryota</taxon>
        <taxon>Viridiplantae</taxon>
        <taxon>Streptophyta</taxon>
        <taxon>Embryophyta</taxon>
        <taxon>Tracheophyta</taxon>
        <taxon>Spermatophyta</taxon>
        <taxon>Magnoliopsida</taxon>
        <taxon>Liliopsida</taxon>
        <taxon>Poales</taxon>
        <taxon>Poaceae</taxon>
        <taxon>PACMAD clade</taxon>
        <taxon>Panicoideae</taxon>
        <taxon>Andropogonodae</taxon>
        <taxon>Andropogoneae</taxon>
        <taxon>Saccharinae</taxon>
        <taxon>Saccharum</taxon>
    </lineage>
</organism>
<feature type="non-terminal residue" evidence="1">
    <location>
        <position position="1"/>
    </location>
</feature>
<dbReference type="PANTHER" id="PTHR36766:SF55">
    <property type="entry name" value="OS11G0492900 PROTEIN"/>
    <property type="match status" value="1"/>
</dbReference>
<dbReference type="SUPFAM" id="SSF52540">
    <property type="entry name" value="P-loop containing nucleoside triphosphate hydrolases"/>
    <property type="match status" value="1"/>
</dbReference>
<dbReference type="InterPro" id="IPR042197">
    <property type="entry name" value="Apaf_helical"/>
</dbReference>
<sequence>PLSGVVCQTNLMWLILQKTYATQMSKFVRNHCRISRNKLVERDTSLCWTTYGIEILMSGEKLKTCLKQGGQGSVVLTTTRDVEVARIMATRVAEAYNLEKLGEKYLKEIIKTRAFSLQKLNSDEVEDIIDKIVARCDGSPLAAKAFGSMLSTKTSVREWNDILTKSNICTDDRNRILPILKLSYDDLPLHMKQCKG</sequence>
<dbReference type="EMBL" id="FR797972">
    <property type="protein sequence ID" value="CBZ05944.1"/>
    <property type="molecule type" value="Genomic_DNA"/>
</dbReference>
<gene>
    <name evidence="1" type="primary">RGA-6</name>
</gene>